<dbReference type="Gene3D" id="1.10.10.2840">
    <property type="entry name" value="PucR C-terminal helix-turn-helix domain"/>
    <property type="match status" value="1"/>
</dbReference>
<feature type="domain" description="PucR C-terminal helix-turn-helix" evidence="2">
    <location>
        <begin position="337"/>
        <end position="393"/>
    </location>
</feature>
<organism evidence="5 6">
    <name type="scientific">Nakamurella antarctica</name>
    <dbReference type="NCBI Taxonomy" id="1902245"/>
    <lineage>
        <taxon>Bacteria</taxon>
        <taxon>Bacillati</taxon>
        <taxon>Actinomycetota</taxon>
        <taxon>Actinomycetes</taxon>
        <taxon>Nakamurellales</taxon>
        <taxon>Nakamurellaceae</taxon>
        <taxon>Nakamurella</taxon>
    </lineage>
</organism>
<keyword evidence="6" id="KW-1185">Reference proteome</keyword>
<dbReference type="Proteomes" id="UP000268084">
    <property type="component" value="Chromosome"/>
</dbReference>
<dbReference type="InterPro" id="IPR025736">
    <property type="entry name" value="PucR_C-HTH_dom"/>
</dbReference>
<dbReference type="PANTHER" id="PTHR33744">
    <property type="entry name" value="CARBOHYDRATE DIACID REGULATOR"/>
    <property type="match status" value="1"/>
</dbReference>
<dbReference type="InterPro" id="IPR042070">
    <property type="entry name" value="PucR_C-HTH_sf"/>
</dbReference>
<gene>
    <name evidence="5" type="ORF">EH165_08535</name>
</gene>
<dbReference type="OrthoDB" id="5241664at2"/>
<dbReference type="InterPro" id="IPR051448">
    <property type="entry name" value="CdaR-like_regulators"/>
</dbReference>
<feature type="domain" description="RsbT co-antagonist protein RsbRD N-terminal" evidence="3">
    <location>
        <begin position="33"/>
        <end position="138"/>
    </location>
</feature>
<protein>
    <submittedName>
        <fullName evidence="5">PucR family transcriptional regulator</fullName>
    </submittedName>
</protein>
<dbReference type="Pfam" id="PF17853">
    <property type="entry name" value="GGDEF_2"/>
    <property type="match status" value="1"/>
</dbReference>
<reference evidence="5 6" key="1">
    <citation type="submission" date="2018-11" db="EMBL/GenBank/DDBJ databases">
        <authorList>
            <person name="Da X."/>
        </authorList>
    </citation>
    <scope>NUCLEOTIDE SEQUENCE [LARGE SCALE GENOMIC DNA]</scope>
    <source>
        <strain evidence="5 6">S14-144</strain>
    </source>
</reference>
<accession>A0A3G8ZLT3</accession>
<name>A0A3G8ZLT3_9ACTN</name>
<evidence type="ECO:0000313" key="6">
    <source>
        <dbReference type="Proteomes" id="UP000268084"/>
    </source>
</evidence>
<dbReference type="PANTHER" id="PTHR33744:SF1">
    <property type="entry name" value="DNA-BINDING TRANSCRIPTIONAL ACTIVATOR ADER"/>
    <property type="match status" value="1"/>
</dbReference>
<comment type="similarity">
    <text evidence="1">Belongs to the CdaR family.</text>
</comment>
<evidence type="ECO:0000259" key="3">
    <source>
        <dbReference type="Pfam" id="PF14361"/>
    </source>
</evidence>
<evidence type="ECO:0000256" key="1">
    <source>
        <dbReference type="ARBA" id="ARBA00006754"/>
    </source>
</evidence>
<feature type="domain" description="CdaR GGDEF-like" evidence="4">
    <location>
        <begin position="148"/>
        <end position="287"/>
    </location>
</feature>
<dbReference type="InterPro" id="IPR025751">
    <property type="entry name" value="RsbRD_N_dom"/>
</dbReference>
<sequence>MTHSASIPREVIDVVSRGGAKDAGGLDPHLLSDFLQIVVLSVAGGTRLRKPDVLRFKDVGRVAASQGVALRALLDLYLSAAWRLWEHLPEVQQAASDPQGVVRAGHAVLRAADDVVAALTEGYQLARRDVIRAEVSARREFIDDLLTGSSDVVGLVERAATFGLSLPGPHAVAIVRSERPFVEGSPVVVAIERALLGTKADADALIATKDGALVAIFAAPDKLAVSEMVAGITSVLPPRSGDPVLPTKVQLRRFPKVGDWQLGIGRSHVGPAGVRASFEDAKEALDLGRRLGRALDVIDAAEMLVYRVLLRDKAAMTDLVRTVLGPLTTARGGARPLIDTLFAYFSTGSNTAATARTMHLSVRAVTYRLERVRQLTGHDPDDATSRFTLHTAVLGARLIEWDAQVLP</sequence>
<evidence type="ECO:0000259" key="4">
    <source>
        <dbReference type="Pfam" id="PF17853"/>
    </source>
</evidence>
<evidence type="ECO:0000313" key="5">
    <source>
        <dbReference type="EMBL" id="AZI58180.1"/>
    </source>
</evidence>
<dbReference type="EMBL" id="CP034170">
    <property type="protein sequence ID" value="AZI58180.1"/>
    <property type="molecule type" value="Genomic_DNA"/>
</dbReference>
<dbReference type="Pfam" id="PF13556">
    <property type="entry name" value="HTH_30"/>
    <property type="match status" value="1"/>
</dbReference>
<proteinExistence type="inferred from homology"/>
<dbReference type="AlphaFoldDB" id="A0A3G8ZLT3"/>
<dbReference type="KEGG" id="nak:EH165_08535"/>
<reference evidence="5 6" key="2">
    <citation type="submission" date="2018-12" db="EMBL/GenBank/DDBJ databases">
        <title>Nakamurella antarcticus sp. nov., isolated from Antarctica South Shetland Islands soil.</title>
        <authorList>
            <person name="Peng F."/>
        </authorList>
    </citation>
    <scope>NUCLEOTIDE SEQUENCE [LARGE SCALE GENOMIC DNA]</scope>
    <source>
        <strain evidence="5 6">S14-144</strain>
    </source>
</reference>
<dbReference type="Pfam" id="PF14361">
    <property type="entry name" value="RsbRD_N"/>
    <property type="match status" value="1"/>
</dbReference>
<evidence type="ECO:0000259" key="2">
    <source>
        <dbReference type="Pfam" id="PF13556"/>
    </source>
</evidence>
<dbReference type="RefSeq" id="WP_124799089.1">
    <property type="nucleotide sequence ID" value="NZ_CP034170.1"/>
</dbReference>
<dbReference type="InterPro" id="IPR041522">
    <property type="entry name" value="CdaR_GGDEF"/>
</dbReference>